<feature type="coiled-coil region" evidence="1">
    <location>
        <begin position="387"/>
        <end position="445"/>
    </location>
</feature>
<name>J7S4T3_CLODI</name>
<dbReference type="AlphaFoldDB" id="J7S4T3"/>
<dbReference type="RefSeq" id="WP_021359974.1">
    <property type="nucleotide sequence ID" value="NZ_BIQV01000002.1"/>
</dbReference>
<reference evidence="2" key="1">
    <citation type="submission" date="2012-08" db="EMBL/GenBank/DDBJ databases">
        <title>Recombinational switching of the Clostridium difficile S-layer and a novel glycosylation gene cluster revealed by large scale whole genome sequencing.</title>
        <authorList>
            <person name="Dingle K.E."/>
            <person name="Didelot X."/>
            <person name="Ansari M.A."/>
            <person name="Eyre D.W."/>
            <person name="Vaughan A."/>
            <person name="Griffiths D."/>
            <person name="Ip C.L.C."/>
            <person name="Batty E.M."/>
            <person name="Bowden R."/>
            <person name="Jolley K.A."/>
            <person name="Hood D.W."/>
            <person name="Fawley W.N."/>
            <person name="Walker A.S."/>
            <person name="Peto T.E."/>
            <person name="Wilcox M.H."/>
            <person name="Crook D.W."/>
        </authorList>
    </citation>
    <scope>NUCLEOTIDE SEQUENCE</scope>
    <source>
        <strain evidence="2">Ox1523</strain>
    </source>
</reference>
<evidence type="ECO:0000256" key="1">
    <source>
        <dbReference type="SAM" id="Coils"/>
    </source>
</evidence>
<proteinExistence type="predicted"/>
<protein>
    <submittedName>
        <fullName evidence="2">Putative glycosyl transferase</fullName>
    </submittedName>
</protein>
<evidence type="ECO:0000313" key="2">
    <source>
        <dbReference type="EMBL" id="CCK73626.1"/>
    </source>
</evidence>
<keyword evidence="2" id="KW-0808">Transferase</keyword>
<sequence length="460" mass="54671">MSKIIYSKYSNERNKKFQIRTSILQNDDGKKIVKKLAIVDESKKHIDDIFENFERLKDNYYLDERVKINLCNKTEDGLEFEYLEGMTLDKIIDDFMENNEYDKSIEIIKDFRNVIFNVSTTCGFNITEDFIKVFGNVDFNSDTKATLLSNIDSSFNNLVINDAWNIIDYEWVYKFPIPIRYILYRALNIYITTSVYGSKLKDLNIYDILGYSELELSKYEFMEYNFGRYIAGESISLQNLYEDIKTKKYKLEELLISNDFNKRMQIFYDEGNGFSEENSYYIDLEMKNKITIPLEKDIKSIRIDPASVNCIILINKLDVVFANETIDIKNNLITNADEKKQDLYTFLSSDPQIYIDLGNRFQKGYINFEYEIKKLDFDTYDIYLEVRNLMLNNQNKLINLNKELEERNMQLDILGKEINQINDRLENTLNELDNAKNKIYILEKRKIKNILRNMKKRISK</sequence>
<reference evidence="2" key="2">
    <citation type="submission" date="2012-08" db="EMBL/GenBank/DDBJ databases">
        <authorList>
            <person name="Batty E."/>
        </authorList>
    </citation>
    <scope>NUCLEOTIDE SEQUENCE</scope>
    <source>
        <strain evidence="2">Ox1523</strain>
    </source>
</reference>
<dbReference type="EMBL" id="HE980331">
    <property type="protein sequence ID" value="CCK73626.1"/>
    <property type="molecule type" value="Genomic_DNA"/>
</dbReference>
<gene>
    <name evidence="2" type="primary">ORF9</name>
</gene>
<accession>J7S4T3</accession>
<dbReference type="GO" id="GO:0016740">
    <property type="term" value="F:transferase activity"/>
    <property type="evidence" value="ECO:0007669"/>
    <property type="project" value="UniProtKB-KW"/>
</dbReference>
<keyword evidence="1" id="KW-0175">Coiled coil</keyword>
<organism evidence="2">
    <name type="scientific">Clostridioides difficile</name>
    <name type="common">Peptoclostridium difficile</name>
    <dbReference type="NCBI Taxonomy" id="1496"/>
    <lineage>
        <taxon>Bacteria</taxon>
        <taxon>Bacillati</taxon>
        <taxon>Bacillota</taxon>
        <taxon>Clostridia</taxon>
        <taxon>Peptostreptococcales</taxon>
        <taxon>Peptostreptococcaceae</taxon>
        <taxon>Clostridioides</taxon>
    </lineage>
</organism>